<dbReference type="RefSeq" id="WP_013408938.1">
    <property type="nucleotide sequence ID" value="NC_014655.1"/>
</dbReference>
<dbReference type="OrthoDB" id="9811380at2"/>
<reference evidence="2 3" key="2">
    <citation type="journal article" date="2011" name="Stand. Genomic Sci.">
        <title>Complete genome sequence of Leadbetterella byssophila type strain (4M15).</title>
        <authorList>
            <person name="Abt B."/>
            <person name="Teshima H."/>
            <person name="Lucas S."/>
            <person name="Lapidus A."/>
            <person name="Del Rio T.G."/>
            <person name="Nolan M."/>
            <person name="Tice H."/>
            <person name="Cheng J.F."/>
            <person name="Pitluck S."/>
            <person name="Liolios K."/>
            <person name="Pagani I."/>
            <person name="Ivanova N."/>
            <person name="Mavromatis K."/>
            <person name="Pati A."/>
            <person name="Tapia R."/>
            <person name="Han C."/>
            <person name="Goodwin L."/>
            <person name="Chen A."/>
            <person name="Palaniappan K."/>
            <person name="Land M."/>
            <person name="Hauser L."/>
            <person name="Chang Y.J."/>
            <person name="Jeffries C.D."/>
            <person name="Rohde M."/>
            <person name="Goker M."/>
            <person name="Tindall B.J."/>
            <person name="Detter J.C."/>
            <person name="Woyke T."/>
            <person name="Bristow J."/>
            <person name="Eisen J.A."/>
            <person name="Markowitz V."/>
            <person name="Hugenholtz P."/>
            <person name="Klenk H.P."/>
            <person name="Kyrpides N.C."/>
        </authorList>
    </citation>
    <scope>NUCLEOTIDE SEQUENCE [LARGE SCALE GENOMIC DNA]</scope>
    <source>
        <strain evidence="3">DSM 17132 / JCM 16389 / KACC 11308 / NBRC 106382 / 4M15</strain>
    </source>
</reference>
<keyword evidence="1" id="KW-0812">Transmembrane</keyword>
<gene>
    <name evidence="2" type="ordered locus">Lbys_2198</name>
</gene>
<feature type="transmembrane region" description="Helical" evidence="1">
    <location>
        <begin position="37"/>
        <end position="60"/>
    </location>
</feature>
<dbReference type="InterPro" id="IPR007352">
    <property type="entry name" value="DUF420"/>
</dbReference>
<protein>
    <recommendedName>
        <fullName evidence="4">DUF420 domain-containing protein</fullName>
    </recommendedName>
</protein>
<dbReference type="PANTHER" id="PTHR37692">
    <property type="entry name" value="HYPOTHETICAL MEMBRANE SPANNING PROTEIN"/>
    <property type="match status" value="1"/>
</dbReference>
<feature type="transmembrane region" description="Helical" evidence="1">
    <location>
        <begin position="103"/>
        <end position="127"/>
    </location>
</feature>
<dbReference type="eggNOG" id="COG2322">
    <property type="taxonomic scope" value="Bacteria"/>
</dbReference>
<dbReference type="Pfam" id="PF04238">
    <property type="entry name" value="DUF420"/>
    <property type="match status" value="1"/>
</dbReference>
<feature type="transmembrane region" description="Helical" evidence="1">
    <location>
        <begin position="147"/>
        <end position="166"/>
    </location>
</feature>
<feature type="transmembrane region" description="Helical" evidence="1">
    <location>
        <begin position="7"/>
        <end position="25"/>
    </location>
</feature>
<dbReference type="Proteomes" id="UP000007435">
    <property type="component" value="Chromosome"/>
</dbReference>
<accession>E4RV12</accession>
<name>E4RV12_LEAB4</name>
<organism evidence="2 3">
    <name type="scientific">Leadbetterella byssophila (strain DSM 17132 / JCM 16389 / KACC 11308 / NBRC 106382 / 4M15)</name>
    <dbReference type="NCBI Taxonomy" id="649349"/>
    <lineage>
        <taxon>Bacteria</taxon>
        <taxon>Pseudomonadati</taxon>
        <taxon>Bacteroidota</taxon>
        <taxon>Cytophagia</taxon>
        <taxon>Cytophagales</taxon>
        <taxon>Leadbetterellaceae</taxon>
        <taxon>Leadbetterella</taxon>
    </lineage>
</organism>
<sequence length="172" mass="19877">MKVGIKTINVVSIAVVVVVMIMLGMRQKPYIGEWTKQLTLVNAIINSLTAFFLLLGLYFIKQKNISAHKKSMSAGFGLGGLFLVFYVLYHISNEETKFGGEGFIRYFYFFILITHVLASFVVLPLVLRAYYYGWIREDAKHRKVVKYAYPIWLYVSITGVIAYLMIRPYYPF</sequence>
<dbReference type="AlphaFoldDB" id="E4RV12"/>
<evidence type="ECO:0000313" key="3">
    <source>
        <dbReference type="Proteomes" id="UP000007435"/>
    </source>
</evidence>
<evidence type="ECO:0008006" key="4">
    <source>
        <dbReference type="Google" id="ProtNLM"/>
    </source>
</evidence>
<proteinExistence type="predicted"/>
<keyword evidence="3" id="KW-1185">Reference proteome</keyword>
<evidence type="ECO:0000313" key="2">
    <source>
        <dbReference type="EMBL" id="ADQ17892.1"/>
    </source>
</evidence>
<keyword evidence="1" id="KW-0472">Membrane</keyword>
<dbReference type="KEGG" id="lby:Lbys_2198"/>
<dbReference type="STRING" id="649349.Lbys_2198"/>
<feature type="transmembrane region" description="Helical" evidence="1">
    <location>
        <begin position="72"/>
        <end position="91"/>
    </location>
</feature>
<reference key="1">
    <citation type="submission" date="2010-11" db="EMBL/GenBank/DDBJ databases">
        <title>The complete genome of Leadbetterella byssophila DSM 17132.</title>
        <authorList>
            <consortium name="US DOE Joint Genome Institute (JGI-PGF)"/>
            <person name="Lucas S."/>
            <person name="Copeland A."/>
            <person name="Lapidus A."/>
            <person name="Glavina del Rio T."/>
            <person name="Dalin E."/>
            <person name="Tice H."/>
            <person name="Bruce D."/>
            <person name="Goodwin L."/>
            <person name="Pitluck S."/>
            <person name="Kyrpides N."/>
            <person name="Mavromatis K."/>
            <person name="Ivanova N."/>
            <person name="Teshima H."/>
            <person name="Brettin T."/>
            <person name="Detter J.C."/>
            <person name="Han C."/>
            <person name="Tapia R."/>
            <person name="Land M."/>
            <person name="Hauser L."/>
            <person name="Markowitz V."/>
            <person name="Cheng J.-F."/>
            <person name="Hugenholtz P."/>
            <person name="Woyke T."/>
            <person name="Wu D."/>
            <person name="Tindall B."/>
            <person name="Pomrenke H.G."/>
            <person name="Brambilla E."/>
            <person name="Klenk H.-P."/>
            <person name="Eisen J.A."/>
        </authorList>
    </citation>
    <scope>NUCLEOTIDE SEQUENCE [LARGE SCALE GENOMIC DNA]</scope>
    <source>
        <strain>DSM 17132</strain>
    </source>
</reference>
<dbReference type="EMBL" id="CP002305">
    <property type="protein sequence ID" value="ADQ17892.1"/>
    <property type="molecule type" value="Genomic_DNA"/>
</dbReference>
<keyword evidence="1" id="KW-1133">Transmembrane helix</keyword>
<evidence type="ECO:0000256" key="1">
    <source>
        <dbReference type="SAM" id="Phobius"/>
    </source>
</evidence>
<dbReference type="HOGENOM" id="CLU_104065_0_0_10"/>
<dbReference type="PANTHER" id="PTHR37692:SF1">
    <property type="entry name" value="DUF420 DOMAIN-CONTAINING PROTEIN"/>
    <property type="match status" value="1"/>
</dbReference>